<sequence>MGKRKPELTLEQHDQLGLKLQKVRDQLVHIDAEITNNFTKKSKMPELSTKAFKAVEKLRSEFDEIMCTKYKHDKTINPEQLAYGRGNEDVS</sequence>
<keyword evidence="2" id="KW-1185">Reference proteome</keyword>
<dbReference type="AlphaFoldDB" id="A0A1H2I465"/>
<proteinExistence type="predicted"/>
<reference evidence="2" key="1">
    <citation type="submission" date="2016-10" db="EMBL/GenBank/DDBJ databases">
        <authorList>
            <person name="Varghese N."/>
            <person name="Submissions S."/>
        </authorList>
    </citation>
    <scope>NUCLEOTIDE SEQUENCE [LARGE SCALE GENOMIC DNA]</scope>
    <source>
        <strain evidence="2">DSM 3384</strain>
    </source>
</reference>
<evidence type="ECO:0000313" key="2">
    <source>
        <dbReference type="Proteomes" id="UP000199608"/>
    </source>
</evidence>
<organism evidence="1 2">
    <name type="scientific">Desulfobacula phenolica</name>
    <dbReference type="NCBI Taxonomy" id="90732"/>
    <lineage>
        <taxon>Bacteria</taxon>
        <taxon>Pseudomonadati</taxon>
        <taxon>Thermodesulfobacteriota</taxon>
        <taxon>Desulfobacteria</taxon>
        <taxon>Desulfobacterales</taxon>
        <taxon>Desulfobacteraceae</taxon>
        <taxon>Desulfobacula</taxon>
    </lineage>
</organism>
<dbReference type="RefSeq" id="WP_139169031.1">
    <property type="nucleotide sequence ID" value="NZ_FNLL01000007.1"/>
</dbReference>
<dbReference type="Proteomes" id="UP000199608">
    <property type="component" value="Unassembled WGS sequence"/>
</dbReference>
<protein>
    <submittedName>
        <fullName evidence="1">Uncharacterized protein</fullName>
    </submittedName>
</protein>
<dbReference type="EMBL" id="FNLL01000007">
    <property type="protein sequence ID" value="SDU38824.1"/>
    <property type="molecule type" value="Genomic_DNA"/>
</dbReference>
<gene>
    <name evidence="1" type="ORF">SAMN04487931_107222</name>
</gene>
<accession>A0A1H2I465</accession>
<evidence type="ECO:0000313" key="1">
    <source>
        <dbReference type="EMBL" id="SDU38824.1"/>
    </source>
</evidence>
<name>A0A1H2I465_9BACT</name>